<protein>
    <submittedName>
        <fullName evidence="1">Uncharacterized protein</fullName>
    </submittedName>
</protein>
<dbReference type="RefSeq" id="WP_013705496.1">
    <property type="nucleotide sequence ID" value="NC_015388.1"/>
</dbReference>
<dbReference type="KEGG" id="dao:Desac_0497"/>
<dbReference type="AlphaFoldDB" id="F2NF43"/>
<proteinExistence type="predicted"/>
<dbReference type="STRING" id="880072.Desac_0497"/>
<name>F2NF43_DESAR</name>
<dbReference type="HOGENOM" id="CLU_2433722_0_0_7"/>
<keyword evidence="2" id="KW-1185">Reference proteome</keyword>
<evidence type="ECO:0000313" key="1">
    <source>
        <dbReference type="EMBL" id="AEB08383.1"/>
    </source>
</evidence>
<dbReference type="OrthoDB" id="5516435at2"/>
<reference evidence="1 2" key="1">
    <citation type="journal article" date="2011" name="Stand. Genomic Sci.">
        <title>Complete genome sequence of the acetate-degrading sulfate reducer Desulfobacca acetoxidans type strain (ASRB2).</title>
        <authorList>
            <person name="Goker M."/>
            <person name="Teshima H."/>
            <person name="Lapidus A."/>
            <person name="Nolan M."/>
            <person name="Lucas S."/>
            <person name="Hammon N."/>
            <person name="Deshpande S."/>
            <person name="Cheng J.F."/>
            <person name="Tapia R."/>
            <person name="Han C."/>
            <person name="Goodwin L."/>
            <person name="Pitluck S."/>
            <person name="Huntemann M."/>
            <person name="Liolios K."/>
            <person name="Ivanova N."/>
            <person name="Pagani I."/>
            <person name="Mavromatis K."/>
            <person name="Ovchinikova G."/>
            <person name="Pati A."/>
            <person name="Chen A."/>
            <person name="Palaniappan K."/>
            <person name="Land M."/>
            <person name="Hauser L."/>
            <person name="Brambilla E.M."/>
            <person name="Rohde M."/>
            <person name="Spring S."/>
            <person name="Detter J.C."/>
            <person name="Woyke T."/>
            <person name="Bristow J."/>
            <person name="Eisen J.A."/>
            <person name="Markowitz V."/>
            <person name="Hugenholtz P."/>
            <person name="Kyrpides N.C."/>
            <person name="Klenk H.P."/>
        </authorList>
    </citation>
    <scope>NUCLEOTIDE SEQUENCE [LARGE SCALE GENOMIC DNA]</scope>
    <source>
        <strain evidence="2">ATCC 700848 / DSM 11109 / ASRB2</strain>
    </source>
</reference>
<dbReference type="eggNOG" id="ENOG5034B9P">
    <property type="taxonomic scope" value="Bacteria"/>
</dbReference>
<gene>
    <name evidence="1" type="ordered locus">Desac_0497</name>
</gene>
<sequence length="78" mass="9200">MIEAKGLTPRQFLDKVLEPEKESDHICWNCEYLKPVIKGSSFPPADIIGWCMKIHWPYYWCVADFNVVKKCYAFKQKS</sequence>
<dbReference type="EMBL" id="CP002629">
    <property type="protein sequence ID" value="AEB08383.1"/>
    <property type="molecule type" value="Genomic_DNA"/>
</dbReference>
<dbReference type="Proteomes" id="UP000000483">
    <property type="component" value="Chromosome"/>
</dbReference>
<accession>F2NF43</accession>
<organism evidence="1 2">
    <name type="scientific">Desulfobacca acetoxidans (strain ATCC 700848 / DSM 11109 / ASRB2)</name>
    <dbReference type="NCBI Taxonomy" id="880072"/>
    <lineage>
        <taxon>Bacteria</taxon>
        <taxon>Pseudomonadati</taxon>
        <taxon>Thermodesulfobacteriota</taxon>
        <taxon>Desulfobaccia</taxon>
        <taxon>Desulfobaccales</taxon>
        <taxon>Desulfobaccaceae</taxon>
        <taxon>Desulfobacca</taxon>
    </lineage>
</organism>
<evidence type="ECO:0000313" key="2">
    <source>
        <dbReference type="Proteomes" id="UP000000483"/>
    </source>
</evidence>
<reference evidence="2" key="2">
    <citation type="submission" date="2011-03" db="EMBL/GenBank/DDBJ databases">
        <title>The complete genome of Desulfobacca acetoxidans DSM 11109.</title>
        <authorList>
            <consortium name="US DOE Joint Genome Institute (JGI-PGF)"/>
            <person name="Lucas S."/>
            <person name="Copeland A."/>
            <person name="Lapidus A."/>
            <person name="Bruce D."/>
            <person name="Goodwin L."/>
            <person name="Pitluck S."/>
            <person name="Peters L."/>
            <person name="Kyrpides N."/>
            <person name="Mavromatis K."/>
            <person name="Ivanova N."/>
            <person name="Ovchinnikova G."/>
            <person name="Teshima H."/>
            <person name="Detter J.C."/>
            <person name="Han C."/>
            <person name="Land M."/>
            <person name="Hauser L."/>
            <person name="Markowitz V."/>
            <person name="Cheng J.-F."/>
            <person name="Hugenholtz P."/>
            <person name="Woyke T."/>
            <person name="Wu D."/>
            <person name="Spring S."/>
            <person name="Schueler E."/>
            <person name="Brambilla E."/>
            <person name="Klenk H.-P."/>
            <person name="Eisen J.A."/>
        </authorList>
    </citation>
    <scope>NUCLEOTIDE SEQUENCE [LARGE SCALE GENOMIC DNA]</scope>
    <source>
        <strain evidence="2">ATCC 700848 / DSM 11109 / ASRB2</strain>
    </source>
</reference>